<feature type="transmembrane region" description="Helical" evidence="2">
    <location>
        <begin position="124"/>
        <end position="143"/>
    </location>
</feature>
<organism evidence="3 4">
    <name type="scientific">Plectosphaerella cucumerina</name>
    <dbReference type="NCBI Taxonomy" id="40658"/>
    <lineage>
        <taxon>Eukaryota</taxon>
        <taxon>Fungi</taxon>
        <taxon>Dikarya</taxon>
        <taxon>Ascomycota</taxon>
        <taxon>Pezizomycotina</taxon>
        <taxon>Sordariomycetes</taxon>
        <taxon>Hypocreomycetidae</taxon>
        <taxon>Glomerellales</taxon>
        <taxon>Plectosphaerellaceae</taxon>
        <taxon>Plectosphaerella</taxon>
    </lineage>
</organism>
<sequence>MPLQCRLFRPWIGMFSGAIYRIPILQLRSTILHHSVHSQKRPIADMSTTATQTVASRVILADYAIHHSGSSHDVKQREPIDQVSEPVPDSHWNLPHRRVPAYRPVDTNRDQSQIRVYQNPIERMFIFTMFTGVFINATAAKIWRGSFGRLNENIFRYRIGGEI</sequence>
<feature type="compositionally biased region" description="Basic and acidic residues" evidence="1">
    <location>
        <begin position="70"/>
        <end position="80"/>
    </location>
</feature>
<comment type="caution">
    <text evidence="3">The sequence shown here is derived from an EMBL/GenBank/DDBJ whole genome shotgun (WGS) entry which is preliminary data.</text>
</comment>
<dbReference type="AlphaFoldDB" id="A0A8K0TLL3"/>
<dbReference type="Proteomes" id="UP000813385">
    <property type="component" value="Unassembled WGS sequence"/>
</dbReference>
<keyword evidence="2" id="KW-0472">Membrane</keyword>
<gene>
    <name evidence="3" type="ORF">B0T11DRAFT_277363</name>
</gene>
<name>A0A8K0TLL3_9PEZI</name>
<evidence type="ECO:0000313" key="3">
    <source>
        <dbReference type="EMBL" id="KAH7368603.1"/>
    </source>
</evidence>
<evidence type="ECO:0000256" key="1">
    <source>
        <dbReference type="SAM" id="MobiDB-lite"/>
    </source>
</evidence>
<evidence type="ECO:0000256" key="2">
    <source>
        <dbReference type="SAM" id="Phobius"/>
    </source>
</evidence>
<proteinExistence type="predicted"/>
<keyword evidence="4" id="KW-1185">Reference proteome</keyword>
<protein>
    <submittedName>
        <fullName evidence="3">Uncharacterized protein</fullName>
    </submittedName>
</protein>
<evidence type="ECO:0000313" key="4">
    <source>
        <dbReference type="Proteomes" id="UP000813385"/>
    </source>
</evidence>
<keyword evidence="2" id="KW-0812">Transmembrane</keyword>
<dbReference type="OrthoDB" id="5201563at2759"/>
<reference evidence="3" key="1">
    <citation type="journal article" date="2021" name="Nat. Commun.">
        <title>Genetic determinants of endophytism in the Arabidopsis root mycobiome.</title>
        <authorList>
            <person name="Mesny F."/>
            <person name="Miyauchi S."/>
            <person name="Thiergart T."/>
            <person name="Pickel B."/>
            <person name="Atanasova L."/>
            <person name="Karlsson M."/>
            <person name="Huettel B."/>
            <person name="Barry K.W."/>
            <person name="Haridas S."/>
            <person name="Chen C."/>
            <person name="Bauer D."/>
            <person name="Andreopoulos W."/>
            <person name="Pangilinan J."/>
            <person name="LaButti K."/>
            <person name="Riley R."/>
            <person name="Lipzen A."/>
            <person name="Clum A."/>
            <person name="Drula E."/>
            <person name="Henrissat B."/>
            <person name="Kohler A."/>
            <person name="Grigoriev I.V."/>
            <person name="Martin F.M."/>
            <person name="Hacquard S."/>
        </authorList>
    </citation>
    <scope>NUCLEOTIDE SEQUENCE</scope>
    <source>
        <strain evidence="3">MPI-CAGE-AT-0016</strain>
    </source>
</reference>
<feature type="region of interest" description="Disordered" evidence="1">
    <location>
        <begin position="70"/>
        <end position="89"/>
    </location>
</feature>
<keyword evidence="2" id="KW-1133">Transmembrane helix</keyword>
<accession>A0A8K0TLL3</accession>
<dbReference type="EMBL" id="JAGPXD010000002">
    <property type="protein sequence ID" value="KAH7368603.1"/>
    <property type="molecule type" value="Genomic_DNA"/>
</dbReference>